<accession>A0ACB9GBD7</accession>
<reference evidence="1 2" key="2">
    <citation type="journal article" date="2022" name="Mol. Ecol. Resour.">
        <title>The genomes of chicory, endive, great burdock and yacon provide insights into Asteraceae paleo-polyploidization history and plant inulin production.</title>
        <authorList>
            <person name="Fan W."/>
            <person name="Wang S."/>
            <person name="Wang H."/>
            <person name="Wang A."/>
            <person name="Jiang F."/>
            <person name="Liu H."/>
            <person name="Zhao H."/>
            <person name="Xu D."/>
            <person name="Zhang Y."/>
        </authorList>
    </citation>
    <scope>NUCLEOTIDE SEQUENCE [LARGE SCALE GENOMIC DNA]</scope>
    <source>
        <strain evidence="2">cv. Punajuju</strain>
        <tissue evidence="1">Leaves</tissue>
    </source>
</reference>
<dbReference type="EMBL" id="CM042010">
    <property type="protein sequence ID" value="KAI3780754.1"/>
    <property type="molecule type" value="Genomic_DNA"/>
</dbReference>
<name>A0ACB9GBD7_CICIN</name>
<gene>
    <name evidence="1" type="ORF">L2E82_10744</name>
</gene>
<sequence length="148" mass="16598">MLPVVGLLIRTIFSVLPLIGSVDLILPLKSLNTSRFEQYTVTYVSAAQNLKIQSEYVPVRQHPASYRVRAYRANMRNTSCIKEMRISLKHQTIGPDDLDHFLMHLNTGPNPEAGESMELDFSMNDSYRVGIECISTIVLSGYPFCSSG</sequence>
<reference evidence="2" key="1">
    <citation type="journal article" date="2022" name="Mol. Ecol. Resour.">
        <title>The genomes of chicory, endive, great burdock and yacon provide insights into Asteraceae palaeo-polyploidization history and plant inulin production.</title>
        <authorList>
            <person name="Fan W."/>
            <person name="Wang S."/>
            <person name="Wang H."/>
            <person name="Wang A."/>
            <person name="Jiang F."/>
            <person name="Liu H."/>
            <person name="Zhao H."/>
            <person name="Xu D."/>
            <person name="Zhang Y."/>
        </authorList>
    </citation>
    <scope>NUCLEOTIDE SEQUENCE [LARGE SCALE GENOMIC DNA]</scope>
    <source>
        <strain evidence="2">cv. Punajuju</strain>
    </source>
</reference>
<keyword evidence="2" id="KW-1185">Reference proteome</keyword>
<comment type="caution">
    <text evidence="1">The sequence shown here is derived from an EMBL/GenBank/DDBJ whole genome shotgun (WGS) entry which is preliminary data.</text>
</comment>
<proteinExistence type="predicted"/>
<evidence type="ECO:0000313" key="1">
    <source>
        <dbReference type="EMBL" id="KAI3780754.1"/>
    </source>
</evidence>
<organism evidence="1 2">
    <name type="scientific">Cichorium intybus</name>
    <name type="common">Chicory</name>
    <dbReference type="NCBI Taxonomy" id="13427"/>
    <lineage>
        <taxon>Eukaryota</taxon>
        <taxon>Viridiplantae</taxon>
        <taxon>Streptophyta</taxon>
        <taxon>Embryophyta</taxon>
        <taxon>Tracheophyta</taxon>
        <taxon>Spermatophyta</taxon>
        <taxon>Magnoliopsida</taxon>
        <taxon>eudicotyledons</taxon>
        <taxon>Gunneridae</taxon>
        <taxon>Pentapetalae</taxon>
        <taxon>asterids</taxon>
        <taxon>campanulids</taxon>
        <taxon>Asterales</taxon>
        <taxon>Asteraceae</taxon>
        <taxon>Cichorioideae</taxon>
        <taxon>Cichorieae</taxon>
        <taxon>Cichoriinae</taxon>
        <taxon>Cichorium</taxon>
    </lineage>
</organism>
<evidence type="ECO:0000313" key="2">
    <source>
        <dbReference type="Proteomes" id="UP001055811"/>
    </source>
</evidence>
<protein>
    <submittedName>
        <fullName evidence="1">Uncharacterized protein</fullName>
    </submittedName>
</protein>
<dbReference type="Proteomes" id="UP001055811">
    <property type="component" value="Linkage Group LG02"/>
</dbReference>